<gene>
    <name evidence="2" type="ordered locus">pQBR0113</name>
</gene>
<dbReference type="GO" id="GO:0007059">
    <property type="term" value="P:chromosome segregation"/>
    <property type="evidence" value="ECO:0007669"/>
    <property type="project" value="TreeGrafter"/>
</dbReference>
<dbReference type="EMBL" id="AM235768">
    <property type="protein sequence ID" value="CAM96145.1"/>
    <property type="molecule type" value="Genomic_DNA"/>
</dbReference>
<dbReference type="Proteomes" id="UP000002332">
    <property type="component" value="Plasmid pQBR103"/>
</dbReference>
<dbReference type="GO" id="GO:0005694">
    <property type="term" value="C:chromosome"/>
    <property type="evidence" value="ECO:0007669"/>
    <property type="project" value="TreeGrafter"/>
</dbReference>
<keyword evidence="2" id="KW-0614">Plasmid</keyword>
<name>A4V7M2_PSEFS</name>
<dbReference type="AlphaFoldDB" id="A4V7M2"/>
<evidence type="ECO:0000313" key="2">
    <source>
        <dbReference type="EMBL" id="CAM96145.1"/>
    </source>
</evidence>
<dbReference type="SUPFAM" id="SSF110849">
    <property type="entry name" value="ParB/Sulfiredoxin"/>
    <property type="match status" value="1"/>
</dbReference>
<evidence type="ECO:0000313" key="3">
    <source>
        <dbReference type="Proteomes" id="UP000002332"/>
    </source>
</evidence>
<evidence type="ECO:0000259" key="1">
    <source>
        <dbReference type="SMART" id="SM00470"/>
    </source>
</evidence>
<dbReference type="InterPro" id="IPR050336">
    <property type="entry name" value="Chromosome_partition/occlusion"/>
</dbReference>
<dbReference type="Gene3D" id="3.90.1530.30">
    <property type="match status" value="1"/>
</dbReference>
<geneLocation type="plasmid" evidence="2 3">
    <name>pQBR103</name>
</geneLocation>
<reference evidence="2 3" key="1">
    <citation type="journal article" date="2007" name="ISME J.">
        <title>Sequence-based analysis of pQBR103; a representative of a unique, transfer-proficient mega plasmid resident in the microbial community of sugar beet.</title>
        <authorList>
            <person name="Tett A."/>
            <person name="Spiers A.J."/>
            <person name="Crossman L.C."/>
            <person name="Ager D."/>
            <person name="Ciric L."/>
            <person name="Dow J.M."/>
            <person name="Fry J.C."/>
            <person name="Harris D."/>
            <person name="Lilley A."/>
            <person name="Oliver A."/>
            <person name="Parkhill J."/>
            <person name="Quail M.A."/>
            <person name="Rainey P.B."/>
            <person name="Saunders N.J."/>
            <person name="Seeger K."/>
            <person name="Snyder L.A.S."/>
            <person name="Squares R."/>
            <person name="Thomas C.M."/>
            <person name="Turner S.L."/>
            <person name="Zhang X.-X."/>
            <person name="Field D."/>
            <person name="Bailey M.J."/>
        </authorList>
    </citation>
    <scope>NUCLEOTIDE SEQUENCE [LARGE SCALE GENOMIC DNA]</scope>
    <source>
        <strain evidence="2 3">SBW25</strain>
    </source>
</reference>
<dbReference type="PATRIC" id="fig|216595.4.peg.74"/>
<dbReference type="Pfam" id="PF02195">
    <property type="entry name" value="ParB_N"/>
    <property type="match status" value="1"/>
</dbReference>
<sequence>MSSFINCLAKAEVPESVIIQIPLTQLKYFRPLGTPSEPNAQVEAMAADIKIHGIRQPLIVRPVGDLFEVVCGLVRWKGAIVGGLDTIPAEVRQLNDAEALELSMMDNMRPVDDLEHAQLRMVDEPMPVVDAVRYSSTAPYKIDEPLGTGFCRLLESDFSLKGVQHLMKDSAVDASNLEVDLATFWEGLANGRLHIEGCGDDCGQFILAYIEAYFDVEEPDVAFSGPNIGIWQSLTDGEREQVVADAIRMNPIVNAALSAIYVFREKDAKS</sequence>
<dbReference type="SMART" id="SM00470">
    <property type="entry name" value="ParB"/>
    <property type="match status" value="1"/>
</dbReference>
<protein>
    <submittedName>
        <fullName evidence="2">Partitioning protein</fullName>
    </submittedName>
</protein>
<dbReference type="InterPro" id="IPR036086">
    <property type="entry name" value="ParB/Sulfiredoxin_sf"/>
</dbReference>
<feature type="domain" description="ParB-like N-terminal" evidence="1">
    <location>
        <begin position="19"/>
        <end position="108"/>
    </location>
</feature>
<dbReference type="RefSeq" id="WP_011922922.1">
    <property type="nucleotide sequence ID" value="NC_009444.1"/>
</dbReference>
<organism evidence="2 3">
    <name type="scientific">Pseudomonas fluorescens (strain SBW25)</name>
    <dbReference type="NCBI Taxonomy" id="216595"/>
    <lineage>
        <taxon>Bacteria</taxon>
        <taxon>Pseudomonadati</taxon>
        <taxon>Pseudomonadota</taxon>
        <taxon>Gammaproteobacteria</taxon>
        <taxon>Pseudomonadales</taxon>
        <taxon>Pseudomonadaceae</taxon>
        <taxon>Pseudomonas</taxon>
    </lineage>
</organism>
<dbReference type="PANTHER" id="PTHR33375:SF1">
    <property type="entry name" value="CHROMOSOME-PARTITIONING PROTEIN PARB-RELATED"/>
    <property type="match status" value="1"/>
</dbReference>
<dbReference type="InterPro" id="IPR003115">
    <property type="entry name" value="ParB_N"/>
</dbReference>
<accession>A4V7M2</accession>
<dbReference type="PANTHER" id="PTHR33375">
    <property type="entry name" value="CHROMOSOME-PARTITIONING PROTEIN PARB-RELATED"/>
    <property type="match status" value="1"/>
</dbReference>
<proteinExistence type="predicted"/>